<comment type="caution">
    <text evidence="1">The sequence shown here is derived from an EMBL/GenBank/DDBJ whole genome shotgun (WGS) entry which is preliminary data.</text>
</comment>
<dbReference type="EMBL" id="LSDC01000116">
    <property type="protein sequence ID" value="KXB57770.1"/>
    <property type="molecule type" value="Genomic_DNA"/>
</dbReference>
<organism evidence="1 2">
    <name type="scientific">Gemella haemolysans</name>
    <dbReference type="NCBI Taxonomy" id="1379"/>
    <lineage>
        <taxon>Bacteria</taxon>
        <taxon>Bacillati</taxon>
        <taxon>Bacillota</taxon>
        <taxon>Bacilli</taxon>
        <taxon>Bacillales</taxon>
        <taxon>Gemellaceae</taxon>
        <taxon>Gemella</taxon>
    </lineage>
</organism>
<evidence type="ECO:0000313" key="1">
    <source>
        <dbReference type="EMBL" id="KXB57770.1"/>
    </source>
</evidence>
<dbReference type="STRING" id="1379.HMPREF3186_01607"/>
<dbReference type="OrthoDB" id="9815289at2"/>
<dbReference type="RefSeq" id="WP_060914665.1">
    <property type="nucleotide sequence ID" value="NZ_KQ959990.1"/>
</dbReference>
<accession>A0A133ZQS7</accession>
<dbReference type="Proteomes" id="UP000070355">
    <property type="component" value="Unassembled WGS sequence"/>
</dbReference>
<proteinExistence type="predicted"/>
<dbReference type="NCBIfam" id="NF038093">
    <property type="entry name" value="GrdX"/>
    <property type="match status" value="1"/>
</dbReference>
<dbReference type="InterPro" id="IPR047735">
    <property type="entry name" value="GrdX-like"/>
</dbReference>
<dbReference type="AlphaFoldDB" id="A0A133ZQS7"/>
<dbReference type="PATRIC" id="fig|1379.3.peg.1596"/>
<name>A0A133ZQS7_9BACL</name>
<protein>
    <submittedName>
        <fullName evidence="1">GrdX family protein</fullName>
    </submittedName>
</protein>
<sequence>MKLITNNPRFSKEKFKDIEVEYHDIDYLEVLKKVRDYVHENWEVVTHPLYGSVKPNETIYRSVVIKESTDLDVASINLISEAVGTFEKFRKNKEVPHWTDRVKDDFSVIDHDLLSNAIKRIL</sequence>
<evidence type="ECO:0000313" key="2">
    <source>
        <dbReference type="Proteomes" id="UP000070355"/>
    </source>
</evidence>
<reference evidence="2" key="1">
    <citation type="submission" date="2016-01" db="EMBL/GenBank/DDBJ databases">
        <authorList>
            <person name="Mitreva M."/>
            <person name="Pepin K.H."/>
            <person name="Mihindukulasuriya K.A."/>
            <person name="Fulton R."/>
            <person name="Fronick C."/>
            <person name="O'Laughlin M."/>
            <person name="Miner T."/>
            <person name="Herter B."/>
            <person name="Rosa B.A."/>
            <person name="Cordes M."/>
            <person name="Tomlinson C."/>
            <person name="Wollam A."/>
            <person name="Palsikar V.B."/>
            <person name="Mardis E.R."/>
            <person name="Wilson R.K."/>
        </authorList>
    </citation>
    <scope>NUCLEOTIDE SEQUENCE [LARGE SCALE GENOMIC DNA]</scope>
    <source>
        <strain evidence="2">DNF01167</strain>
    </source>
</reference>
<gene>
    <name evidence="1" type="ORF">HMPREF3186_01607</name>
</gene>